<evidence type="ECO:0000313" key="1">
    <source>
        <dbReference type="EMBL" id="PRX22727.1"/>
    </source>
</evidence>
<dbReference type="EMBL" id="PVMZ01000004">
    <property type="protein sequence ID" value="PRX22727.1"/>
    <property type="molecule type" value="Genomic_DNA"/>
</dbReference>
<protein>
    <submittedName>
        <fullName evidence="1">Uncharacterized protein</fullName>
    </submittedName>
</protein>
<organism evidence="1 2">
    <name type="scientific">Actinoplanes italicus</name>
    <dbReference type="NCBI Taxonomy" id="113567"/>
    <lineage>
        <taxon>Bacteria</taxon>
        <taxon>Bacillati</taxon>
        <taxon>Actinomycetota</taxon>
        <taxon>Actinomycetes</taxon>
        <taxon>Micromonosporales</taxon>
        <taxon>Micromonosporaceae</taxon>
        <taxon>Actinoplanes</taxon>
    </lineage>
</organism>
<dbReference type="Proteomes" id="UP000239415">
    <property type="component" value="Unassembled WGS sequence"/>
</dbReference>
<keyword evidence="2" id="KW-1185">Reference proteome</keyword>
<proteinExistence type="predicted"/>
<name>A0A2T0KHL7_9ACTN</name>
<reference evidence="1 2" key="1">
    <citation type="submission" date="2018-03" db="EMBL/GenBank/DDBJ databases">
        <title>Genomic Encyclopedia of Archaeal and Bacterial Type Strains, Phase II (KMG-II): from individual species to whole genera.</title>
        <authorList>
            <person name="Goeker M."/>
        </authorList>
    </citation>
    <scope>NUCLEOTIDE SEQUENCE [LARGE SCALE GENOMIC DNA]</scope>
    <source>
        <strain evidence="1 2">DSM 43146</strain>
    </source>
</reference>
<sequence length="174" mass="18291">MRYRYLGPAEIAARDAPPGRPLRSAADLWAWLADTDPRDRDEPFTYVVTADGVLRLAPRRSEHVACAGGEDVLAAGEITFGTDGDVTDITNQSTGYGPDPSCWPDAAAALDAAGITHPGGFTSAFTFRCCPGCGHVNLVKDDDHTCAVCDGSLIDPLTVTRTGGQDLLGSPRGD</sequence>
<comment type="caution">
    <text evidence="1">The sequence shown here is derived from an EMBL/GenBank/DDBJ whole genome shotgun (WGS) entry which is preliminary data.</text>
</comment>
<dbReference type="AlphaFoldDB" id="A0A2T0KHL7"/>
<accession>A0A2T0KHL7</accession>
<dbReference type="RefSeq" id="WP_203736892.1">
    <property type="nucleotide sequence ID" value="NZ_BOMO01000020.1"/>
</dbReference>
<gene>
    <name evidence="1" type="ORF">CLV67_104255</name>
</gene>
<evidence type="ECO:0000313" key="2">
    <source>
        <dbReference type="Proteomes" id="UP000239415"/>
    </source>
</evidence>